<comment type="caution">
    <text evidence="2">The sequence shown here is derived from an EMBL/GenBank/DDBJ whole genome shotgun (WGS) entry which is preliminary data.</text>
</comment>
<reference evidence="2 3" key="1">
    <citation type="journal article" date="2020" name="IScience">
        <title>Genome Sequencing of the Endangered Kingdonia uniflora (Circaeasteraceae, Ranunculales) Reveals Potential Mechanisms of Evolutionary Specialization.</title>
        <authorList>
            <person name="Sun Y."/>
            <person name="Deng T."/>
            <person name="Zhang A."/>
            <person name="Moore M.J."/>
            <person name="Landis J.B."/>
            <person name="Lin N."/>
            <person name="Zhang H."/>
            <person name="Zhang X."/>
            <person name="Huang J."/>
            <person name="Zhang X."/>
            <person name="Sun H."/>
            <person name="Wang H."/>
        </authorList>
    </citation>
    <scope>NUCLEOTIDE SEQUENCE [LARGE SCALE GENOMIC DNA]</scope>
    <source>
        <strain evidence="2">TB1705</strain>
        <tissue evidence="2">Leaf</tissue>
    </source>
</reference>
<protein>
    <submittedName>
        <fullName evidence="2">Uncharacterized protein</fullName>
    </submittedName>
</protein>
<dbReference type="Proteomes" id="UP000541444">
    <property type="component" value="Unassembled WGS sequence"/>
</dbReference>
<feature type="compositionally biased region" description="Basic residues" evidence="1">
    <location>
        <begin position="111"/>
        <end position="124"/>
    </location>
</feature>
<proteinExistence type="predicted"/>
<evidence type="ECO:0000256" key="1">
    <source>
        <dbReference type="SAM" id="MobiDB-lite"/>
    </source>
</evidence>
<organism evidence="2 3">
    <name type="scientific">Kingdonia uniflora</name>
    <dbReference type="NCBI Taxonomy" id="39325"/>
    <lineage>
        <taxon>Eukaryota</taxon>
        <taxon>Viridiplantae</taxon>
        <taxon>Streptophyta</taxon>
        <taxon>Embryophyta</taxon>
        <taxon>Tracheophyta</taxon>
        <taxon>Spermatophyta</taxon>
        <taxon>Magnoliopsida</taxon>
        <taxon>Ranunculales</taxon>
        <taxon>Circaeasteraceae</taxon>
        <taxon>Kingdonia</taxon>
    </lineage>
</organism>
<evidence type="ECO:0000313" key="3">
    <source>
        <dbReference type="Proteomes" id="UP000541444"/>
    </source>
</evidence>
<sequence>MLDSITSALGLPTGNFMTKVVLKATEARARSKGEKEITGTPSLNETLVSRFNSSSLGLKAFTEATLANVVVGCGNFKEIEVRERVDVEDTEVGAEGLAEVMRQATEERKSKNAKWRKNSNNKNT</sequence>
<accession>A0A7J7L2K4</accession>
<keyword evidence="3" id="KW-1185">Reference proteome</keyword>
<dbReference type="AlphaFoldDB" id="A0A7J7L2K4"/>
<feature type="region of interest" description="Disordered" evidence="1">
    <location>
        <begin position="104"/>
        <end position="124"/>
    </location>
</feature>
<dbReference type="EMBL" id="JACGCM010002671">
    <property type="protein sequence ID" value="KAF6136819.1"/>
    <property type="molecule type" value="Genomic_DNA"/>
</dbReference>
<name>A0A7J7L2K4_9MAGN</name>
<evidence type="ECO:0000313" key="2">
    <source>
        <dbReference type="EMBL" id="KAF6136819.1"/>
    </source>
</evidence>
<gene>
    <name evidence="2" type="ORF">GIB67_030104</name>
</gene>